<dbReference type="InterPro" id="IPR027373">
    <property type="entry name" value="RHH_dom"/>
</dbReference>
<name>B0T0E7_CAUSK</name>
<dbReference type="Gene3D" id="1.10.3990.20">
    <property type="entry name" value="protein bp1543"/>
    <property type="match status" value="1"/>
</dbReference>
<dbReference type="eggNOG" id="COG4321">
    <property type="taxonomic scope" value="Bacteria"/>
</dbReference>
<sequence length="91" mass="9425">MGRKARGADVSMGTGDMGSLKKRSINLAGHATSLALEPEFWAVLQAAATADAISIAGLIQRIDAGRGERPLASACRVFALLRCQADQAGTI</sequence>
<dbReference type="InterPro" id="IPR038268">
    <property type="entry name" value="RHH_sf"/>
</dbReference>
<accession>B0T0E7</accession>
<proteinExistence type="predicted"/>
<protein>
    <recommendedName>
        <fullName evidence="1">Ribbon-helix-helix domain-containing protein</fullName>
    </recommendedName>
</protein>
<dbReference type="HOGENOM" id="CLU_155738_3_2_5"/>
<dbReference type="AlphaFoldDB" id="B0T0E7"/>
<evidence type="ECO:0000313" key="2">
    <source>
        <dbReference type="EMBL" id="ABZ70593.1"/>
    </source>
</evidence>
<dbReference type="KEGG" id="cak:Caul_1463"/>
<gene>
    <name evidence="2" type="ordered locus">Caul_1463</name>
</gene>
<dbReference type="STRING" id="366602.Caul_1463"/>
<evidence type="ECO:0000259" key="1">
    <source>
        <dbReference type="Pfam" id="PF13467"/>
    </source>
</evidence>
<dbReference type="EMBL" id="CP000927">
    <property type="protein sequence ID" value="ABZ70593.1"/>
    <property type="molecule type" value="Genomic_DNA"/>
</dbReference>
<feature type="domain" description="Ribbon-helix-helix" evidence="1">
    <location>
        <begin position="21"/>
        <end position="80"/>
    </location>
</feature>
<organism evidence="2">
    <name type="scientific">Caulobacter sp. (strain K31)</name>
    <dbReference type="NCBI Taxonomy" id="366602"/>
    <lineage>
        <taxon>Bacteria</taxon>
        <taxon>Pseudomonadati</taxon>
        <taxon>Pseudomonadota</taxon>
        <taxon>Alphaproteobacteria</taxon>
        <taxon>Caulobacterales</taxon>
        <taxon>Caulobacteraceae</taxon>
        <taxon>Caulobacter</taxon>
    </lineage>
</organism>
<dbReference type="Pfam" id="PF13467">
    <property type="entry name" value="RHH_4"/>
    <property type="match status" value="1"/>
</dbReference>
<reference evidence="2" key="1">
    <citation type="submission" date="2008-01" db="EMBL/GenBank/DDBJ databases">
        <title>Complete sequence of chromosome of Caulobacter sp. K31.</title>
        <authorList>
            <consortium name="US DOE Joint Genome Institute"/>
            <person name="Copeland A."/>
            <person name="Lucas S."/>
            <person name="Lapidus A."/>
            <person name="Barry K."/>
            <person name="Glavina del Rio T."/>
            <person name="Dalin E."/>
            <person name="Tice H."/>
            <person name="Pitluck S."/>
            <person name="Bruce D."/>
            <person name="Goodwin L."/>
            <person name="Thompson L.S."/>
            <person name="Brettin T."/>
            <person name="Detter J.C."/>
            <person name="Han C."/>
            <person name="Schmutz J."/>
            <person name="Larimer F."/>
            <person name="Land M."/>
            <person name="Hauser L."/>
            <person name="Kyrpides N."/>
            <person name="Kim E."/>
            <person name="Stephens C."/>
            <person name="Richardson P."/>
        </authorList>
    </citation>
    <scope>NUCLEOTIDE SEQUENCE [LARGE SCALE GENOMIC DNA]</scope>
    <source>
        <strain evidence="2">K31</strain>
    </source>
</reference>